<gene>
    <name evidence="2" type="ORF">CCACVL1_14682</name>
</gene>
<dbReference type="EMBL" id="AWWV01010622">
    <property type="protein sequence ID" value="OMO78055.1"/>
    <property type="molecule type" value="Genomic_DNA"/>
</dbReference>
<dbReference type="AlphaFoldDB" id="A0A1R3I621"/>
<proteinExistence type="predicted"/>
<sequence length="23" mass="2552">MEERTLATSTERGGAKKMTHMGE</sequence>
<accession>A0A1R3I621</accession>
<evidence type="ECO:0000313" key="3">
    <source>
        <dbReference type="Proteomes" id="UP000188268"/>
    </source>
</evidence>
<keyword evidence="3" id="KW-1185">Reference proteome</keyword>
<protein>
    <submittedName>
        <fullName evidence="2">Uncharacterized protein</fullName>
    </submittedName>
</protein>
<reference evidence="2 3" key="1">
    <citation type="submission" date="2013-09" db="EMBL/GenBank/DDBJ databases">
        <title>Corchorus capsularis genome sequencing.</title>
        <authorList>
            <person name="Alam M."/>
            <person name="Haque M.S."/>
            <person name="Islam M.S."/>
            <person name="Emdad E.M."/>
            <person name="Islam M.M."/>
            <person name="Ahmed B."/>
            <person name="Halim A."/>
            <person name="Hossen Q.M.M."/>
            <person name="Hossain M.Z."/>
            <person name="Ahmed R."/>
            <person name="Khan M.M."/>
            <person name="Islam R."/>
            <person name="Rashid M.M."/>
            <person name="Khan S.A."/>
            <person name="Rahman M.S."/>
            <person name="Alam M."/>
        </authorList>
    </citation>
    <scope>NUCLEOTIDE SEQUENCE [LARGE SCALE GENOMIC DNA]</scope>
    <source>
        <strain evidence="3">cv. CVL-1</strain>
        <tissue evidence="2">Whole seedling</tissue>
    </source>
</reference>
<name>A0A1R3I621_COCAP</name>
<evidence type="ECO:0000256" key="1">
    <source>
        <dbReference type="SAM" id="MobiDB-lite"/>
    </source>
</evidence>
<dbReference type="Gramene" id="OMO78055">
    <property type="protein sequence ID" value="OMO78055"/>
    <property type="gene ID" value="CCACVL1_14682"/>
</dbReference>
<comment type="caution">
    <text evidence="2">The sequence shown here is derived from an EMBL/GenBank/DDBJ whole genome shotgun (WGS) entry which is preliminary data.</text>
</comment>
<dbReference type="Proteomes" id="UP000188268">
    <property type="component" value="Unassembled WGS sequence"/>
</dbReference>
<feature type="region of interest" description="Disordered" evidence="1">
    <location>
        <begin position="1"/>
        <end position="23"/>
    </location>
</feature>
<feature type="compositionally biased region" description="Polar residues" evidence="1">
    <location>
        <begin position="1"/>
        <end position="11"/>
    </location>
</feature>
<organism evidence="2 3">
    <name type="scientific">Corchorus capsularis</name>
    <name type="common">Jute</name>
    <dbReference type="NCBI Taxonomy" id="210143"/>
    <lineage>
        <taxon>Eukaryota</taxon>
        <taxon>Viridiplantae</taxon>
        <taxon>Streptophyta</taxon>
        <taxon>Embryophyta</taxon>
        <taxon>Tracheophyta</taxon>
        <taxon>Spermatophyta</taxon>
        <taxon>Magnoliopsida</taxon>
        <taxon>eudicotyledons</taxon>
        <taxon>Gunneridae</taxon>
        <taxon>Pentapetalae</taxon>
        <taxon>rosids</taxon>
        <taxon>malvids</taxon>
        <taxon>Malvales</taxon>
        <taxon>Malvaceae</taxon>
        <taxon>Grewioideae</taxon>
        <taxon>Apeibeae</taxon>
        <taxon>Corchorus</taxon>
    </lineage>
</organism>
<evidence type="ECO:0000313" key="2">
    <source>
        <dbReference type="EMBL" id="OMO78055.1"/>
    </source>
</evidence>